<name>A0A1M6GL25_9BACT</name>
<keyword evidence="1" id="KW-0175">Coiled coil</keyword>
<protein>
    <recommendedName>
        <fullName evidence="4">Nuclease of the RNAse H fold, HicB family</fullName>
    </recommendedName>
</protein>
<dbReference type="STRING" id="1168035.SAMN05444280_11132"/>
<accession>A0A1M6GL25</accession>
<dbReference type="Proteomes" id="UP000184050">
    <property type="component" value="Unassembled WGS sequence"/>
</dbReference>
<dbReference type="PANTHER" id="PTHR34504:SF4">
    <property type="entry name" value="ANTITOXIN HICB"/>
    <property type="match status" value="1"/>
</dbReference>
<evidence type="ECO:0000313" key="3">
    <source>
        <dbReference type="Proteomes" id="UP000184050"/>
    </source>
</evidence>
<dbReference type="InterPro" id="IPR051404">
    <property type="entry name" value="TA_system_antitoxin"/>
</dbReference>
<keyword evidence="3" id="KW-1185">Reference proteome</keyword>
<feature type="coiled-coil region" evidence="1">
    <location>
        <begin position="31"/>
        <end position="58"/>
    </location>
</feature>
<organism evidence="2 3">
    <name type="scientific">Tangfeifania diversioriginum</name>
    <dbReference type="NCBI Taxonomy" id="1168035"/>
    <lineage>
        <taxon>Bacteria</taxon>
        <taxon>Pseudomonadati</taxon>
        <taxon>Bacteroidota</taxon>
        <taxon>Bacteroidia</taxon>
        <taxon>Marinilabiliales</taxon>
        <taxon>Prolixibacteraceae</taxon>
        <taxon>Tangfeifania</taxon>
    </lineage>
</organism>
<dbReference type="AlphaFoldDB" id="A0A1M6GL25"/>
<dbReference type="Gene3D" id="3.30.160.250">
    <property type="match status" value="1"/>
</dbReference>
<reference evidence="2 3" key="1">
    <citation type="submission" date="2016-11" db="EMBL/GenBank/DDBJ databases">
        <authorList>
            <person name="Jaros S."/>
            <person name="Januszkiewicz K."/>
            <person name="Wedrychowicz H."/>
        </authorList>
    </citation>
    <scope>NUCLEOTIDE SEQUENCE [LARGE SCALE GENOMIC DNA]</scope>
    <source>
        <strain evidence="2 3">DSM 27063</strain>
    </source>
</reference>
<dbReference type="PANTHER" id="PTHR34504">
    <property type="entry name" value="ANTITOXIN HICB"/>
    <property type="match status" value="1"/>
</dbReference>
<proteinExistence type="predicted"/>
<dbReference type="InterPro" id="IPR035069">
    <property type="entry name" value="TTHA1013/TTHA0281-like"/>
</dbReference>
<dbReference type="EMBL" id="FQZE01000011">
    <property type="protein sequence ID" value="SHJ10620.1"/>
    <property type="molecule type" value="Genomic_DNA"/>
</dbReference>
<gene>
    <name evidence="2" type="ORF">SAMN05444280_11132</name>
</gene>
<dbReference type="SUPFAM" id="SSF143100">
    <property type="entry name" value="TTHA1013/TTHA0281-like"/>
    <property type="match status" value="1"/>
</dbReference>
<dbReference type="RefSeq" id="WP_217652669.1">
    <property type="nucleotide sequence ID" value="NZ_FQZE01000011.1"/>
</dbReference>
<evidence type="ECO:0008006" key="4">
    <source>
        <dbReference type="Google" id="ProtNLM"/>
    </source>
</evidence>
<evidence type="ECO:0000313" key="2">
    <source>
        <dbReference type="EMBL" id="SHJ10620.1"/>
    </source>
</evidence>
<evidence type="ECO:0000256" key="1">
    <source>
        <dbReference type="SAM" id="Coils"/>
    </source>
</evidence>
<sequence>MMKLNNCTFTAVFVEEPKGGYSAYVEEIPGANTQGETLDEAKENLKDALQMVLESNKILSQKSVVAGSKSYRETIDLSE</sequence>